<evidence type="ECO:0000313" key="2">
    <source>
        <dbReference type="EnsemblMetazoa" id="CLYHEMP001558.1"/>
    </source>
</evidence>
<feature type="region of interest" description="Disordered" evidence="1">
    <location>
        <begin position="140"/>
        <end position="181"/>
    </location>
</feature>
<organism evidence="2 3">
    <name type="scientific">Clytia hemisphaerica</name>
    <dbReference type="NCBI Taxonomy" id="252671"/>
    <lineage>
        <taxon>Eukaryota</taxon>
        <taxon>Metazoa</taxon>
        <taxon>Cnidaria</taxon>
        <taxon>Hydrozoa</taxon>
        <taxon>Hydroidolina</taxon>
        <taxon>Leptothecata</taxon>
        <taxon>Obeliida</taxon>
        <taxon>Clytiidae</taxon>
        <taxon>Clytia</taxon>
    </lineage>
</organism>
<accession>A0A7M5UUD6</accession>
<dbReference type="AlphaFoldDB" id="A0A7M5UUD6"/>
<keyword evidence="3" id="KW-1185">Reference proteome</keyword>
<feature type="region of interest" description="Disordered" evidence="1">
    <location>
        <begin position="187"/>
        <end position="206"/>
    </location>
</feature>
<proteinExistence type="predicted"/>
<feature type="compositionally biased region" description="Acidic residues" evidence="1">
    <location>
        <begin position="187"/>
        <end position="196"/>
    </location>
</feature>
<dbReference type="EnsemblMetazoa" id="CLYHEMT001558.1">
    <property type="protein sequence ID" value="CLYHEMP001558.1"/>
    <property type="gene ID" value="CLYHEMG001558"/>
</dbReference>
<evidence type="ECO:0000256" key="1">
    <source>
        <dbReference type="SAM" id="MobiDB-lite"/>
    </source>
</evidence>
<name>A0A7M5UUD6_9CNID</name>
<dbReference type="Proteomes" id="UP000594262">
    <property type="component" value="Unplaced"/>
</dbReference>
<protein>
    <submittedName>
        <fullName evidence="2">Uncharacterized protein</fullName>
    </submittedName>
</protein>
<evidence type="ECO:0000313" key="3">
    <source>
        <dbReference type="Proteomes" id="UP000594262"/>
    </source>
</evidence>
<sequence length="324" mass="37601">FLVVNGCYLATVNASSDENCPSNERLVECCNNAPREKRGGPWRRQKNFQLVNMIKWNGNSVKLHYLKIFQLQRRNELSDCKKNYNDQRLKLKKLKSAKKRWRRGAKIRDERHECKSDAKLKYRRRLVRLAWPRKYRRQRGQPRGCCCRAGNRRSENTNNKSDDEDEKKNEGDEMKYDEDDEEVLPEFNEAEEEKNEEQEKPKDCKTTSGNCCSALEALGDDTKADDNLANDVKALFENLVSKISEANDDTDVVTLETVFEDYVELSKCSAKKGVSVDTKNDLAEMLNMQSPKLTMELFGNPRSYYEEMEFILEKIDDSVFGKAA</sequence>
<reference evidence="2" key="1">
    <citation type="submission" date="2021-01" db="UniProtKB">
        <authorList>
            <consortium name="EnsemblMetazoa"/>
        </authorList>
    </citation>
    <scope>IDENTIFICATION</scope>
</reference>